<proteinExistence type="predicted"/>
<dbReference type="AlphaFoldDB" id="A0A1Y1ID65"/>
<evidence type="ECO:0000256" key="1">
    <source>
        <dbReference type="SAM" id="MobiDB-lite"/>
    </source>
</evidence>
<gene>
    <name evidence="2" type="ORF">KFL_003270080</name>
</gene>
<accession>A0A1Y1ID65</accession>
<keyword evidence="3" id="KW-1185">Reference proteome</keyword>
<name>A0A1Y1ID65_KLENI</name>
<feature type="region of interest" description="Disordered" evidence="1">
    <location>
        <begin position="1"/>
        <end position="27"/>
    </location>
</feature>
<sequence>MTSSARQSILLRPKRPQSQTNQQNIDKEHDAHVAALKAKSEKYRIVESELRKSIAPEKDDKFLKQSEVRSVMEAQLRLKEEMKLAEAEREMAVFEEARGAKFSDEVATREEERQAREKRDYLKQVMEENKKLVALRNEMARQRKQQEIEEDRARPLSASHWDRQHMR</sequence>
<dbReference type="OrthoDB" id="1871858at2759"/>
<reference evidence="2 3" key="1">
    <citation type="journal article" date="2014" name="Nat. Commun.">
        <title>Klebsormidium flaccidum genome reveals primary factors for plant terrestrial adaptation.</title>
        <authorList>
            <person name="Hori K."/>
            <person name="Maruyama F."/>
            <person name="Fujisawa T."/>
            <person name="Togashi T."/>
            <person name="Yamamoto N."/>
            <person name="Seo M."/>
            <person name="Sato S."/>
            <person name="Yamada T."/>
            <person name="Mori H."/>
            <person name="Tajima N."/>
            <person name="Moriyama T."/>
            <person name="Ikeuchi M."/>
            <person name="Watanabe M."/>
            <person name="Wada H."/>
            <person name="Kobayashi K."/>
            <person name="Saito M."/>
            <person name="Masuda T."/>
            <person name="Sasaki-Sekimoto Y."/>
            <person name="Mashiguchi K."/>
            <person name="Awai K."/>
            <person name="Shimojima M."/>
            <person name="Masuda S."/>
            <person name="Iwai M."/>
            <person name="Nobusawa T."/>
            <person name="Narise T."/>
            <person name="Kondo S."/>
            <person name="Saito H."/>
            <person name="Sato R."/>
            <person name="Murakawa M."/>
            <person name="Ihara Y."/>
            <person name="Oshima-Yamada Y."/>
            <person name="Ohtaka K."/>
            <person name="Satoh M."/>
            <person name="Sonobe K."/>
            <person name="Ishii M."/>
            <person name="Ohtani R."/>
            <person name="Kanamori-Sato M."/>
            <person name="Honoki R."/>
            <person name="Miyazaki D."/>
            <person name="Mochizuki H."/>
            <person name="Umetsu J."/>
            <person name="Higashi K."/>
            <person name="Shibata D."/>
            <person name="Kamiya Y."/>
            <person name="Sato N."/>
            <person name="Nakamura Y."/>
            <person name="Tabata S."/>
            <person name="Ida S."/>
            <person name="Kurokawa K."/>
            <person name="Ohta H."/>
        </authorList>
    </citation>
    <scope>NUCLEOTIDE SEQUENCE [LARGE SCALE GENOMIC DNA]</scope>
    <source>
        <strain evidence="2 3">NIES-2285</strain>
    </source>
</reference>
<dbReference type="OMA" id="APRQSIM"/>
<evidence type="ECO:0000313" key="2">
    <source>
        <dbReference type="EMBL" id="GAQ87041.1"/>
    </source>
</evidence>
<protein>
    <submittedName>
        <fullName evidence="2">Uncharacterized protein</fullName>
    </submittedName>
</protein>
<evidence type="ECO:0000313" key="3">
    <source>
        <dbReference type="Proteomes" id="UP000054558"/>
    </source>
</evidence>
<organism evidence="2 3">
    <name type="scientific">Klebsormidium nitens</name>
    <name type="common">Green alga</name>
    <name type="synonym">Ulothrix nitens</name>
    <dbReference type="NCBI Taxonomy" id="105231"/>
    <lineage>
        <taxon>Eukaryota</taxon>
        <taxon>Viridiplantae</taxon>
        <taxon>Streptophyta</taxon>
        <taxon>Klebsormidiophyceae</taxon>
        <taxon>Klebsormidiales</taxon>
        <taxon>Klebsormidiaceae</taxon>
        <taxon>Klebsormidium</taxon>
    </lineage>
</organism>
<feature type="region of interest" description="Disordered" evidence="1">
    <location>
        <begin position="138"/>
        <end position="167"/>
    </location>
</feature>
<dbReference type="EMBL" id="DF237276">
    <property type="protein sequence ID" value="GAQ87041.1"/>
    <property type="molecule type" value="Genomic_DNA"/>
</dbReference>
<dbReference type="Proteomes" id="UP000054558">
    <property type="component" value="Unassembled WGS sequence"/>
</dbReference>